<gene>
    <name evidence="4" type="ORF">CO178_00570</name>
</gene>
<dbReference type="EMBL" id="PFWY01000028">
    <property type="protein sequence ID" value="PJA41270.1"/>
    <property type="molecule type" value="Genomic_DNA"/>
</dbReference>
<evidence type="ECO:0000256" key="2">
    <source>
        <dbReference type="SAM" id="MobiDB-lite"/>
    </source>
</evidence>
<feature type="compositionally biased region" description="Basic and acidic residues" evidence="2">
    <location>
        <begin position="33"/>
        <end position="48"/>
    </location>
</feature>
<organism evidence="4 5">
    <name type="scientific">candidate division WWE3 bacterium CG_4_9_14_3_um_filter_34_6</name>
    <dbReference type="NCBI Taxonomy" id="1975079"/>
    <lineage>
        <taxon>Bacteria</taxon>
        <taxon>Katanobacteria</taxon>
    </lineage>
</organism>
<proteinExistence type="predicted"/>
<dbReference type="Proteomes" id="UP000230683">
    <property type="component" value="Unassembled WGS sequence"/>
</dbReference>
<sequence length="139" mass="15965">MSTDMVLLAVTTAITTAGLVYFYNTKSSKKGQSQKEEKKNSPEIENSLKDINVKEDAEREAKQIILNAKDEALKIKQAGESESSKAREKAIELEKRAAQRLDEVYEKMRENEASFKKANELRIEWENKLKEVEAKRQEQ</sequence>
<reference evidence="5" key="1">
    <citation type="submission" date="2017-09" db="EMBL/GenBank/DDBJ databases">
        <title>Depth-based differentiation of microbial function through sediment-hosted aquifers and enrichment of novel symbionts in the deep terrestrial subsurface.</title>
        <authorList>
            <person name="Probst A.J."/>
            <person name="Ladd B."/>
            <person name="Jarett J.K."/>
            <person name="Geller-Mcgrath D.E."/>
            <person name="Sieber C.M.K."/>
            <person name="Emerson J.B."/>
            <person name="Anantharaman K."/>
            <person name="Thomas B.C."/>
            <person name="Malmstrom R."/>
            <person name="Stieglmeier M."/>
            <person name="Klingl A."/>
            <person name="Woyke T."/>
            <person name="Ryan C.M."/>
            <person name="Banfield J.F."/>
        </authorList>
    </citation>
    <scope>NUCLEOTIDE SEQUENCE [LARGE SCALE GENOMIC DNA]</scope>
</reference>
<evidence type="ECO:0000313" key="4">
    <source>
        <dbReference type="EMBL" id="PJA41270.1"/>
    </source>
</evidence>
<evidence type="ECO:0000256" key="1">
    <source>
        <dbReference type="SAM" id="Coils"/>
    </source>
</evidence>
<feature type="coiled-coil region" evidence="1">
    <location>
        <begin position="91"/>
        <end position="138"/>
    </location>
</feature>
<feature type="transmembrane region" description="Helical" evidence="3">
    <location>
        <begin position="6"/>
        <end position="23"/>
    </location>
</feature>
<feature type="non-terminal residue" evidence="4">
    <location>
        <position position="139"/>
    </location>
</feature>
<name>A0A2M7X558_UNCKA</name>
<keyword evidence="3" id="KW-1133">Transmembrane helix</keyword>
<evidence type="ECO:0000313" key="5">
    <source>
        <dbReference type="Proteomes" id="UP000230683"/>
    </source>
</evidence>
<evidence type="ECO:0000256" key="3">
    <source>
        <dbReference type="SAM" id="Phobius"/>
    </source>
</evidence>
<keyword evidence="3" id="KW-0472">Membrane</keyword>
<protein>
    <submittedName>
        <fullName evidence="4">Uncharacterized protein</fullName>
    </submittedName>
</protein>
<accession>A0A2M7X558</accession>
<keyword evidence="1" id="KW-0175">Coiled coil</keyword>
<feature type="region of interest" description="Disordered" evidence="2">
    <location>
        <begin position="27"/>
        <end position="48"/>
    </location>
</feature>
<keyword evidence="3" id="KW-0812">Transmembrane</keyword>
<comment type="caution">
    <text evidence="4">The sequence shown here is derived from an EMBL/GenBank/DDBJ whole genome shotgun (WGS) entry which is preliminary data.</text>
</comment>
<dbReference type="AlphaFoldDB" id="A0A2M7X558"/>